<dbReference type="EMBL" id="LXQC01000161">
    <property type="protein sequence ID" value="TFE67119.1"/>
    <property type="molecule type" value="Genomic_DNA"/>
</dbReference>
<comment type="caution">
    <text evidence="1">The sequence shown here is derived from an EMBL/GenBank/DDBJ whole genome shotgun (WGS) entry which is preliminary data.</text>
</comment>
<keyword evidence="2" id="KW-1185">Reference proteome</keyword>
<evidence type="ECO:0000313" key="2">
    <source>
        <dbReference type="Proteomes" id="UP000297713"/>
    </source>
</evidence>
<dbReference type="AlphaFoldDB" id="A0A4Y8P9J6"/>
<evidence type="ECO:0000313" key="1">
    <source>
        <dbReference type="EMBL" id="TFE67119.1"/>
    </source>
</evidence>
<protein>
    <submittedName>
        <fullName evidence="1">Uncharacterized protein</fullName>
    </submittedName>
</protein>
<name>A0A4Y8P9J6_9BACT</name>
<dbReference type="OrthoDB" id="196744at2"/>
<dbReference type="Proteomes" id="UP000297713">
    <property type="component" value="Unassembled WGS sequence"/>
</dbReference>
<accession>A0A4Y8P9J6</accession>
<organism evidence="1 2">
    <name type="scientific">Methylacidiphilum caldifontis</name>
    <dbReference type="NCBI Taxonomy" id="2795386"/>
    <lineage>
        <taxon>Bacteria</taxon>
        <taxon>Pseudomonadati</taxon>
        <taxon>Verrucomicrobiota</taxon>
        <taxon>Methylacidiphilae</taxon>
        <taxon>Methylacidiphilales</taxon>
        <taxon>Methylacidiphilaceae</taxon>
        <taxon>Methylacidiphilum (ex Ratnadevi et al. 2023)</taxon>
    </lineage>
</organism>
<dbReference type="RefSeq" id="WP_134440619.1">
    <property type="nucleotide sequence ID" value="NZ_LXQC01000161.1"/>
</dbReference>
<proteinExistence type="predicted"/>
<reference evidence="1 2" key="1">
    <citation type="submission" date="2016-05" db="EMBL/GenBank/DDBJ databases">
        <title>Diversity and Homogeneity among Thermoacidophilic Verrucomicrobia Methanotrophs Linked with Geographical Origin.</title>
        <authorList>
            <person name="Erikstad H.-A."/>
            <person name="Smestad N.B."/>
            <person name="Ceballos R.M."/>
            <person name="Birkeland N.-K."/>
        </authorList>
    </citation>
    <scope>NUCLEOTIDE SEQUENCE [LARGE SCALE GENOMIC DNA]</scope>
    <source>
        <strain evidence="1 2">Phi</strain>
    </source>
</reference>
<sequence length="340" mass="39443">MASDLSCDDAKNLLKILHEENWIPWIPAEQFVELSQHQDKAKLNQLEIFKELPRIGFPKSPIDLHQDRKYGMVIDVQLAEILELCNNPSLNFEEVVEKVKRIARGGYGSGKDSLEDFLKAFPSKEEFFAKFSQFHHVYNNEIVNLIYQLCKLISKLSGEVKLNELNEEDVRTKYEAFIDERLCRLYSNPQRNIIMNIIMGQYWPIMWRIISSGLGINSIIDECLFNGWLDGHEKLLQVSPGTLSEKLHGRKNEIPSWVITKALYNRMANSGKSPKGGDLVDIKFASMGLYLDAVELDKRTYEFLRQVSKEDKRIERAFNHCFKKENLRTTIDKLLEIGDR</sequence>
<gene>
    <name evidence="1" type="ORF">A7Q10_09875</name>
</gene>